<evidence type="ECO:0000313" key="1">
    <source>
        <dbReference type="EMBL" id="JAE27735.1"/>
    </source>
</evidence>
<organism evidence="1">
    <name type="scientific">Arundo donax</name>
    <name type="common">Giant reed</name>
    <name type="synonym">Donax arundinaceus</name>
    <dbReference type="NCBI Taxonomy" id="35708"/>
    <lineage>
        <taxon>Eukaryota</taxon>
        <taxon>Viridiplantae</taxon>
        <taxon>Streptophyta</taxon>
        <taxon>Embryophyta</taxon>
        <taxon>Tracheophyta</taxon>
        <taxon>Spermatophyta</taxon>
        <taxon>Magnoliopsida</taxon>
        <taxon>Liliopsida</taxon>
        <taxon>Poales</taxon>
        <taxon>Poaceae</taxon>
        <taxon>PACMAD clade</taxon>
        <taxon>Arundinoideae</taxon>
        <taxon>Arundineae</taxon>
        <taxon>Arundo</taxon>
    </lineage>
</organism>
<accession>A0A0A9GRF6</accession>
<proteinExistence type="predicted"/>
<sequence>MASAPDAALGPPICWLAIFSCANSSHHLVTPSSI</sequence>
<dbReference type="EMBL" id="GBRH01170161">
    <property type="protein sequence ID" value="JAE27735.1"/>
    <property type="molecule type" value="Transcribed_RNA"/>
</dbReference>
<reference evidence="1" key="2">
    <citation type="journal article" date="2015" name="Data Brief">
        <title>Shoot transcriptome of the giant reed, Arundo donax.</title>
        <authorList>
            <person name="Barrero R.A."/>
            <person name="Guerrero F.D."/>
            <person name="Moolhuijzen P."/>
            <person name="Goolsby J.A."/>
            <person name="Tidwell J."/>
            <person name="Bellgard S.E."/>
            <person name="Bellgard M.I."/>
        </authorList>
    </citation>
    <scope>NUCLEOTIDE SEQUENCE</scope>
    <source>
        <tissue evidence="1">Shoot tissue taken approximately 20 cm above the soil surface</tissue>
    </source>
</reference>
<name>A0A0A9GRF6_ARUDO</name>
<protein>
    <submittedName>
        <fullName evidence="1">Uncharacterized protein</fullName>
    </submittedName>
</protein>
<dbReference type="AlphaFoldDB" id="A0A0A9GRF6"/>
<reference evidence="1" key="1">
    <citation type="submission" date="2014-09" db="EMBL/GenBank/DDBJ databases">
        <authorList>
            <person name="Magalhaes I.L.F."/>
            <person name="Oliveira U."/>
            <person name="Santos F.R."/>
            <person name="Vidigal T.H.D.A."/>
            <person name="Brescovit A.D."/>
            <person name="Santos A.J."/>
        </authorList>
    </citation>
    <scope>NUCLEOTIDE SEQUENCE</scope>
    <source>
        <tissue evidence="1">Shoot tissue taken approximately 20 cm above the soil surface</tissue>
    </source>
</reference>